<dbReference type="AlphaFoldDB" id="G5JDQ6"/>
<evidence type="ECO:0000313" key="3">
    <source>
        <dbReference type="Proteomes" id="UP000003477"/>
    </source>
</evidence>
<accession>G5JDQ6</accession>
<dbReference type="PATRIC" id="fig|423471.3.peg.5182"/>
<proteinExistence type="predicted"/>
<name>G5JDQ6_CROWT</name>
<evidence type="ECO:0000313" key="2">
    <source>
        <dbReference type="EMBL" id="EHJ09680.1"/>
    </source>
</evidence>
<dbReference type="Proteomes" id="UP000003477">
    <property type="component" value="Unassembled WGS sequence"/>
</dbReference>
<dbReference type="InterPro" id="IPR026374">
    <property type="entry name" value="Cyano_PEP"/>
</dbReference>
<comment type="caution">
    <text evidence="2">The sequence shown here is derived from an EMBL/GenBank/DDBJ whole genome shotgun (WGS) entry which is preliminary data.</text>
</comment>
<gene>
    <name evidence="2" type="ORF">CWATWH0003_5547</name>
</gene>
<organism evidence="2 3">
    <name type="scientific">Crocosphaera watsonii WH 0003</name>
    <dbReference type="NCBI Taxonomy" id="423471"/>
    <lineage>
        <taxon>Bacteria</taxon>
        <taxon>Bacillati</taxon>
        <taxon>Cyanobacteriota</taxon>
        <taxon>Cyanophyceae</taxon>
        <taxon>Oscillatoriophycideae</taxon>
        <taxon>Chroococcales</taxon>
        <taxon>Aphanothecaceae</taxon>
        <taxon>Crocosphaera</taxon>
    </lineage>
</organism>
<protein>
    <submittedName>
        <fullName evidence="2">CHRD domain containing protein</fullName>
    </submittedName>
</protein>
<evidence type="ECO:0000259" key="1">
    <source>
        <dbReference type="Pfam" id="PF07452"/>
    </source>
</evidence>
<sequence length="158" mass="16610">MDFSALETPPGTEITNPITVTKLHLHGGASRGFNGVLPFNIKTVDPDTGNVTTDIDDDLVINIMTGTTMISGLLEADEFPISPVGPYDSFDDVVTELLATAPGQDTSLYWNIHTLGLSGGAIRGQLQAVPEPLTILGAGTAIAFGTGFKRKLGKAKKK</sequence>
<dbReference type="NCBIfam" id="TIGR04155">
    <property type="entry name" value="cyano_PEP"/>
    <property type="match status" value="1"/>
</dbReference>
<reference evidence="2 3" key="1">
    <citation type="journal article" date="2011" name="Front. Microbiol.">
        <title>Two Strains of Crocosphaera watsonii with Highly Conserved Genomes are Distinguished by Strain-Specific Features.</title>
        <authorList>
            <person name="Bench S.R."/>
            <person name="Ilikchyan I.N."/>
            <person name="Tripp H.J."/>
            <person name="Zehr J.P."/>
        </authorList>
    </citation>
    <scope>NUCLEOTIDE SEQUENCE [LARGE SCALE GENOMIC DNA]</scope>
    <source>
        <strain evidence="2 3">WH 0003</strain>
    </source>
</reference>
<feature type="domain" description="CHRD" evidence="1">
    <location>
        <begin position="15"/>
        <end position="126"/>
    </location>
</feature>
<dbReference type="EMBL" id="AESD01000875">
    <property type="protein sequence ID" value="EHJ09680.1"/>
    <property type="molecule type" value="Genomic_DNA"/>
</dbReference>
<dbReference type="Pfam" id="PF07452">
    <property type="entry name" value="CHRD"/>
    <property type="match status" value="1"/>
</dbReference>
<dbReference type="InterPro" id="IPR010895">
    <property type="entry name" value="CHRD"/>
</dbReference>